<protein>
    <submittedName>
        <fullName evidence="6">Biotin transport system permease protein</fullName>
    </submittedName>
</protein>
<feature type="transmembrane region" description="Helical" evidence="5">
    <location>
        <begin position="69"/>
        <end position="87"/>
    </location>
</feature>
<dbReference type="Proteomes" id="UP000580856">
    <property type="component" value="Unassembled WGS sequence"/>
</dbReference>
<reference evidence="6 7" key="1">
    <citation type="submission" date="2020-03" db="EMBL/GenBank/DDBJ databases">
        <title>Genomic Encyclopedia of Type Strains, Phase IV (KMG-IV): sequencing the most valuable type-strain genomes for metagenomic binning, comparative biology and taxonomic classification.</title>
        <authorList>
            <person name="Goeker M."/>
        </authorList>
    </citation>
    <scope>NUCLEOTIDE SEQUENCE [LARGE SCALE GENOMIC DNA]</scope>
    <source>
        <strain evidence="6 7">DSM 24233</strain>
    </source>
</reference>
<feature type="transmembrane region" description="Helical" evidence="5">
    <location>
        <begin position="30"/>
        <end position="57"/>
    </location>
</feature>
<dbReference type="InterPro" id="IPR003339">
    <property type="entry name" value="ABC/ECF_trnsptr_transmembrane"/>
</dbReference>
<keyword evidence="7" id="KW-1185">Reference proteome</keyword>
<feature type="transmembrane region" description="Helical" evidence="5">
    <location>
        <begin position="144"/>
        <end position="165"/>
    </location>
</feature>
<evidence type="ECO:0000313" key="7">
    <source>
        <dbReference type="Proteomes" id="UP000580856"/>
    </source>
</evidence>
<gene>
    <name evidence="6" type="ORF">GGQ74_000648</name>
</gene>
<organism evidence="6 7">
    <name type="scientific">Desulfobaculum xiamenense</name>
    <dbReference type="NCBI Taxonomy" id="995050"/>
    <lineage>
        <taxon>Bacteria</taxon>
        <taxon>Pseudomonadati</taxon>
        <taxon>Thermodesulfobacteriota</taxon>
        <taxon>Desulfovibrionia</taxon>
        <taxon>Desulfovibrionales</taxon>
        <taxon>Desulfovibrionaceae</taxon>
        <taxon>Desulfobaculum</taxon>
    </lineage>
</organism>
<comment type="caution">
    <text evidence="6">The sequence shown here is derived from an EMBL/GenBank/DDBJ whole genome shotgun (WGS) entry which is preliminary data.</text>
</comment>
<dbReference type="GO" id="GO:0005886">
    <property type="term" value="C:plasma membrane"/>
    <property type="evidence" value="ECO:0007669"/>
    <property type="project" value="UniProtKB-ARBA"/>
</dbReference>
<dbReference type="AlphaFoldDB" id="A0A846QFA0"/>
<feature type="transmembrane region" description="Helical" evidence="5">
    <location>
        <begin position="226"/>
        <end position="243"/>
    </location>
</feature>
<evidence type="ECO:0000256" key="2">
    <source>
        <dbReference type="ARBA" id="ARBA00022692"/>
    </source>
</evidence>
<keyword evidence="4 5" id="KW-0472">Membrane</keyword>
<feature type="transmembrane region" description="Helical" evidence="5">
    <location>
        <begin position="99"/>
        <end position="123"/>
    </location>
</feature>
<dbReference type="EMBL" id="JAATJA010000001">
    <property type="protein sequence ID" value="NJB67008.1"/>
    <property type="molecule type" value="Genomic_DNA"/>
</dbReference>
<dbReference type="CDD" id="cd16914">
    <property type="entry name" value="EcfT"/>
    <property type="match status" value="1"/>
</dbReference>
<evidence type="ECO:0000313" key="6">
    <source>
        <dbReference type="EMBL" id="NJB67008.1"/>
    </source>
</evidence>
<keyword evidence="2 5" id="KW-0812">Transmembrane</keyword>
<evidence type="ECO:0000256" key="1">
    <source>
        <dbReference type="ARBA" id="ARBA00004141"/>
    </source>
</evidence>
<evidence type="ECO:0000256" key="4">
    <source>
        <dbReference type="ARBA" id="ARBA00023136"/>
    </source>
</evidence>
<evidence type="ECO:0000256" key="3">
    <source>
        <dbReference type="ARBA" id="ARBA00022989"/>
    </source>
</evidence>
<sequence length="245" mass="26486">MAHESTPHAQSPAPGRERPTLDPRVRVLLAFSYGLVVLHSGTLGLAVILGALCAVALAVTRTHPTDRSVFKACAAFVGLWVGIKTGVDMWSGIAPTQALMGGGILGMRLFALMLIGLCLALSASPRTMGTALAWMLRPILRGKAWIVALAMALMIHFLPLTWQVFTRVRHTMALRASNLPLRSRIMLFPQAAMRALSLKTWNQTVAIAARGLDRESAWQTRFPLNAAHWALGALLILVGCVLARL</sequence>
<proteinExistence type="predicted"/>
<dbReference type="RefSeq" id="WP_167940098.1">
    <property type="nucleotide sequence ID" value="NZ_JAATJA010000001.1"/>
</dbReference>
<keyword evidence="3 5" id="KW-1133">Transmembrane helix</keyword>
<name>A0A846QFA0_9BACT</name>
<comment type="subcellular location">
    <subcellularLocation>
        <location evidence="1">Membrane</location>
        <topology evidence="1">Multi-pass membrane protein</topology>
    </subcellularLocation>
</comment>
<evidence type="ECO:0000256" key="5">
    <source>
        <dbReference type="SAM" id="Phobius"/>
    </source>
</evidence>
<accession>A0A846QFA0</accession>